<dbReference type="PANTHER" id="PTHR11804:SF84">
    <property type="entry name" value="SACCHAROLYSIN"/>
    <property type="match status" value="1"/>
</dbReference>
<evidence type="ECO:0000256" key="4">
    <source>
        <dbReference type="ARBA" id="ARBA00022833"/>
    </source>
</evidence>
<dbReference type="InterPro" id="IPR045090">
    <property type="entry name" value="Pept_M3A_M3B"/>
</dbReference>
<dbReference type="SUPFAM" id="SSF55486">
    <property type="entry name" value="Metalloproteases ('zincins'), catalytic domain"/>
    <property type="match status" value="1"/>
</dbReference>
<dbReference type="Pfam" id="PF08439">
    <property type="entry name" value="Peptidase_M3_N"/>
    <property type="match status" value="1"/>
</dbReference>
<organism evidence="9 10">
    <name type="scientific">Anaerocolumna aminovalerica</name>
    <dbReference type="NCBI Taxonomy" id="1527"/>
    <lineage>
        <taxon>Bacteria</taxon>
        <taxon>Bacillati</taxon>
        <taxon>Bacillota</taxon>
        <taxon>Clostridia</taxon>
        <taxon>Lachnospirales</taxon>
        <taxon>Lachnospiraceae</taxon>
        <taxon>Anaerocolumna</taxon>
    </lineage>
</organism>
<evidence type="ECO:0000256" key="2">
    <source>
        <dbReference type="ARBA" id="ARBA00022723"/>
    </source>
</evidence>
<accession>A0A1I5H9F1</accession>
<dbReference type="InterPro" id="IPR004438">
    <property type="entry name" value="Peptidase_M3B"/>
</dbReference>
<feature type="domain" description="Peptidase M3A/M3B catalytic" evidence="7">
    <location>
        <begin position="206"/>
        <end position="587"/>
    </location>
</feature>
<protein>
    <recommendedName>
        <fullName evidence="6">Oligopeptidase F</fullName>
        <ecNumber evidence="6">3.4.24.-</ecNumber>
    </recommendedName>
</protein>
<dbReference type="OrthoDB" id="9766487at2"/>
<dbReference type="Proteomes" id="UP000198806">
    <property type="component" value="Unassembled WGS sequence"/>
</dbReference>
<evidence type="ECO:0000256" key="6">
    <source>
        <dbReference type="RuleBase" id="RU368091"/>
    </source>
</evidence>
<sequence>MDNKKQLKRSEVAEQFKWAISDLFQTDEEWKEEYELTKKLISKVSNYQGRLWESADILLEFYKLEDEIAGHFERVYVYANQRYHEDTSNSTYQDFSNQASILEVMLNSAFSFAVPEILTIPEETIQQYLASNKELQSYQFSIKEILRHKPHVLSAEMEELLADTGAMSEAPSIIFNMFHNADIKFPAIEDENGEKVTITHGRYGTFMESADRRVRKDAFEGIHSAYMKFKNTLAATYSANVKNEAFLAKARKYPSSLAMALDDSNIPAEVYTNLINAVHENLPLMHRYVSLRKKALGLEELHMYDLYTPIVKDADIEVNFEEAKDIVYKGMAPLGDNYRTILKEGYDNGWIDIYENEGKRSGAYSWGAYGTHPYVLLNYQGSLKNVFTLAHEMGHAIHSYYSDKALPIRYAGYKIFVAEVASTCNESLLMEYLLSNTKNKKERAYLINYFLEQFKSTLFRQTMFAEFEMITHQMYLDGESLTAESLCKVYHDLNVKYFGNDIVIDPEIDIEWARIPHFYKPFYVYQYATGYSAAIALSRKILKEGEPAVEDYINKFLSGGSSDYPIELLKKAGVDMSKKEPVNDALALFGKLLDEMEELLG</sequence>
<dbReference type="InterPro" id="IPR042088">
    <property type="entry name" value="OligoPept_F_C"/>
</dbReference>
<dbReference type="GO" id="GO:0006518">
    <property type="term" value="P:peptide metabolic process"/>
    <property type="evidence" value="ECO:0007669"/>
    <property type="project" value="TreeGrafter"/>
</dbReference>
<evidence type="ECO:0000259" key="7">
    <source>
        <dbReference type="Pfam" id="PF01432"/>
    </source>
</evidence>
<evidence type="ECO:0000256" key="1">
    <source>
        <dbReference type="ARBA" id="ARBA00022670"/>
    </source>
</evidence>
<dbReference type="EC" id="3.4.24.-" evidence="6"/>
<feature type="domain" description="Oligopeptidase F N-terminal" evidence="8">
    <location>
        <begin position="116"/>
        <end position="185"/>
    </location>
</feature>
<dbReference type="Gene3D" id="1.20.140.70">
    <property type="entry name" value="Oligopeptidase f, N-terminal domain"/>
    <property type="match status" value="1"/>
</dbReference>
<proteinExistence type="inferred from homology"/>
<dbReference type="NCBIfam" id="TIGR00181">
    <property type="entry name" value="pepF"/>
    <property type="match status" value="1"/>
</dbReference>
<name>A0A1I5H9F1_9FIRM</name>
<comment type="similarity">
    <text evidence="6">Belongs to the peptidase M3B family.</text>
</comment>
<dbReference type="RefSeq" id="WP_091687532.1">
    <property type="nucleotide sequence ID" value="NZ_BAABFM010000002.1"/>
</dbReference>
<keyword evidence="4 6" id="KW-0862">Zinc</keyword>
<keyword evidence="5 6" id="KW-0482">Metalloprotease</keyword>
<evidence type="ECO:0000313" key="9">
    <source>
        <dbReference type="EMBL" id="SFO44809.1"/>
    </source>
</evidence>
<dbReference type="PANTHER" id="PTHR11804">
    <property type="entry name" value="PROTEASE M3 THIMET OLIGOPEPTIDASE-RELATED"/>
    <property type="match status" value="1"/>
</dbReference>
<dbReference type="Gene3D" id="1.10.287.830">
    <property type="entry name" value="putative peptidase helix hairpin domain like"/>
    <property type="match status" value="1"/>
</dbReference>
<dbReference type="EMBL" id="FOWD01000027">
    <property type="protein sequence ID" value="SFO44809.1"/>
    <property type="molecule type" value="Genomic_DNA"/>
</dbReference>
<dbReference type="GO" id="GO:0006508">
    <property type="term" value="P:proteolysis"/>
    <property type="evidence" value="ECO:0007669"/>
    <property type="project" value="UniProtKB-KW"/>
</dbReference>
<dbReference type="GO" id="GO:0046872">
    <property type="term" value="F:metal ion binding"/>
    <property type="evidence" value="ECO:0007669"/>
    <property type="project" value="UniProtKB-UniRule"/>
</dbReference>
<comment type="function">
    <text evidence="6">Has oligopeptidase activity and degrades a variety of small bioactive peptides.</text>
</comment>
<gene>
    <name evidence="9" type="ORF">SAMN04489757_12718</name>
</gene>
<dbReference type="STRING" id="1527.SAMN04489757_12718"/>
<evidence type="ECO:0000256" key="5">
    <source>
        <dbReference type="ARBA" id="ARBA00023049"/>
    </source>
</evidence>
<keyword evidence="1 6" id="KW-0645">Protease</keyword>
<keyword evidence="2 6" id="KW-0479">Metal-binding</keyword>
<keyword evidence="3 6" id="KW-0378">Hydrolase</keyword>
<dbReference type="InterPro" id="IPR001567">
    <property type="entry name" value="Pept_M3A_M3B_dom"/>
</dbReference>
<dbReference type="CDD" id="cd09608">
    <property type="entry name" value="M3B_PepF"/>
    <property type="match status" value="1"/>
</dbReference>
<keyword evidence="10" id="KW-1185">Reference proteome</keyword>
<dbReference type="GO" id="GO:0004222">
    <property type="term" value="F:metalloendopeptidase activity"/>
    <property type="evidence" value="ECO:0007669"/>
    <property type="project" value="UniProtKB-UniRule"/>
</dbReference>
<dbReference type="AlphaFoldDB" id="A0A1I5H9F1"/>
<dbReference type="Gene3D" id="1.10.1370.20">
    <property type="entry name" value="Oligoendopeptidase f, C-terminal domain"/>
    <property type="match status" value="1"/>
</dbReference>
<evidence type="ECO:0000259" key="8">
    <source>
        <dbReference type="Pfam" id="PF08439"/>
    </source>
</evidence>
<comment type="cofactor">
    <cofactor evidence="6">
        <name>Zn(2+)</name>
        <dbReference type="ChEBI" id="CHEBI:29105"/>
    </cofactor>
    <text evidence="6">Binds 1 zinc ion.</text>
</comment>
<evidence type="ECO:0000313" key="10">
    <source>
        <dbReference type="Proteomes" id="UP000198806"/>
    </source>
</evidence>
<reference evidence="9 10" key="1">
    <citation type="submission" date="2016-10" db="EMBL/GenBank/DDBJ databases">
        <authorList>
            <person name="de Groot N.N."/>
        </authorList>
    </citation>
    <scope>NUCLEOTIDE SEQUENCE [LARGE SCALE GENOMIC DNA]</scope>
    <source>
        <strain evidence="9 10">DSM 1283</strain>
    </source>
</reference>
<dbReference type="InterPro" id="IPR013647">
    <property type="entry name" value="OligopepF_N_dom"/>
</dbReference>
<dbReference type="Pfam" id="PF01432">
    <property type="entry name" value="Peptidase_M3"/>
    <property type="match status" value="1"/>
</dbReference>
<evidence type="ECO:0000256" key="3">
    <source>
        <dbReference type="ARBA" id="ARBA00022801"/>
    </source>
</evidence>